<dbReference type="EMBL" id="CM055733">
    <property type="protein sequence ID" value="KAJ8010332.1"/>
    <property type="molecule type" value="Genomic_DNA"/>
</dbReference>
<dbReference type="Proteomes" id="UP001157502">
    <property type="component" value="Chromosome 6"/>
</dbReference>
<accession>A0ACC2H3J0</accession>
<gene>
    <name evidence="1" type="ORF">DPEC_G00073960</name>
</gene>
<organism evidence="1 2">
    <name type="scientific">Dallia pectoralis</name>
    <name type="common">Alaska blackfish</name>
    <dbReference type="NCBI Taxonomy" id="75939"/>
    <lineage>
        <taxon>Eukaryota</taxon>
        <taxon>Metazoa</taxon>
        <taxon>Chordata</taxon>
        <taxon>Craniata</taxon>
        <taxon>Vertebrata</taxon>
        <taxon>Euteleostomi</taxon>
        <taxon>Actinopterygii</taxon>
        <taxon>Neopterygii</taxon>
        <taxon>Teleostei</taxon>
        <taxon>Protacanthopterygii</taxon>
        <taxon>Esociformes</taxon>
        <taxon>Umbridae</taxon>
        <taxon>Dallia</taxon>
    </lineage>
</organism>
<proteinExistence type="predicted"/>
<evidence type="ECO:0000313" key="1">
    <source>
        <dbReference type="EMBL" id="KAJ8010332.1"/>
    </source>
</evidence>
<keyword evidence="2" id="KW-1185">Reference proteome</keyword>
<protein>
    <submittedName>
        <fullName evidence="1">Uncharacterized protein</fullName>
    </submittedName>
</protein>
<sequence length="213" mass="23942">MIRLFEVYLSEAFTPQLNMGPFRFQRSLEKNVGASECAPAPSLFNHKQRALRCDVRFIRHCIQVCILLLDPGCPKITPWLRARDYHNCHPASTHARLSVGQRHQLKGFVSSTGNSLLTHGETRFRGKLVEPPSRKPLHSVTKLTCAPLHPHHPPTPPPCGKDSQLLHGGLRPSLPEHGSHPKACSLVVSWASGPLPMPQYRDTWRYRTIVSHP</sequence>
<name>A0ACC2H3J0_DALPE</name>
<reference evidence="1" key="1">
    <citation type="submission" date="2021-05" db="EMBL/GenBank/DDBJ databases">
        <authorList>
            <person name="Pan Q."/>
            <person name="Jouanno E."/>
            <person name="Zahm M."/>
            <person name="Klopp C."/>
            <person name="Cabau C."/>
            <person name="Louis A."/>
            <person name="Berthelot C."/>
            <person name="Parey E."/>
            <person name="Roest Crollius H."/>
            <person name="Montfort J."/>
            <person name="Robinson-Rechavi M."/>
            <person name="Bouchez O."/>
            <person name="Lampietro C."/>
            <person name="Lopez Roques C."/>
            <person name="Donnadieu C."/>
            <person name="Postlethwait J."/>
            <person name="Bobe J."/>
            <person name="Dillon D."/>
            <person name="Chandos A."/>
            <person name="von Hippel F."/>
            <person name="Guiguen Y."/>
        </authorList>
    </citation>
    <scope>NUCLEOTIDE SEQUENCE</scope>
    <source>
        <strain evidence="1">YG-Jan2019</strain>
    </source>
</reference>
<comment type="caution">
    <text evidence="1">The sequence shown here is derived from an EMBL/GenBank/DDBJ whole genome shotgun (WGS) entry which is preliminary data.</text>
</comment>
<evidence type="ECO:0000313" key="2">
    <source>
        <dbReference type="Proteomes" id="UP001157502"/>
    </source>
</evidence>